<gene>
    <name evidence="2" type="ORF">B2M20_03415</name>
</gene>
<evidence type="ECO:0000313" key="2">
    <source>
        <dbReference type="EMBL" id="OPH84024.1"/>
    </source>
</evidence>
<comment type="caution">
    <text evidence="2">The sequence shown here is derived from an EMBL/GenBank/DDBJ whole genome shotgun (WGS) entry which is preliminary data.</text>
</comment>
<dbReference type="CDD" id="cd00761">
    <property type="entry name" value="Glyco_tranf_GTA_type"/>
    <property type="match status" value="1"/>
</dbReference>
<name>A0A1V4I1L1_NITVU</name>
<dbReference type="Gene3D" id="3.90.550.10">
    <property type="entry name" value="Spore Coat Polysaccharide Biosynthesis Protein SpsA, Chain A"/>
    <property type="match status" value="1"/>
</dbReference>
<dbReference type="RefSeq" id="WP_079445696.1">
    <property type="nucleotide sequence ID" value="NZ_MWPQ01000010.1"/>
</dbReference>
<protein>
    <submittedName>
        <fullName evidence="2">Glycosyl transferase</fullName>
    </submittedName>
</protein>
<accession>A0A1V4I1L1</accession>
<dbReference type="EMBL" id="MWPQ01000010">
    <property type="protein sequence ID" value="OPH84024.1"/>
    <property type="molecule type" value="Genomic_DNA"/>
</dbReference>
<evidence type="ECO:0000313" key="3">
    <source>
        <dbReference type="Proteomes" id="UP000189940"/>
    </source>
</evidence>
<sequence length="307" mass="35667">MLASVVIACYKHEAYIEECLETVYRQNFPDVELIIVDDHSPDKSFEIAQRVLKKRSFAKRFASCSLLKNPLNLGAPGTWNRALSLAKGDMIFLLNSDDAFSKDRIRIFASQYEREKLFFGFSAVEPIDERGRPITTYQFPTSLRYAIDRGRITGSPLSWIFLDSQVAASSGNFVLSRELLRKIGLLSDLKYCHDWEFALRAVTVVEPKYVESDRYMYRLHSTNSFRSLSKVAERETRACMSSYCTNAIAQRPINRACLSPINFGDAFYSFIKLHPNFSYWLKQLYAPYHPDHRTVDWNEWTMPLKWR</sequence>
<keyword evidence="2" id="KW-0808">Transferase</keyword>
<organism evidence="2 3">
    <name type="scientific">Nitrobacter vulgaris</name>
    <dbReference type="NCBI Taxonomy" id="29421"/>
    <lineage>
        <taxon>Bacteria</taxon>
        <taxon>Pseudomonadati</taxon>
        <taxon>Pseudomonadota</taxon>
        <taxon>Alphaproteobacteria</taxon>
        <taxon>Hyphomicrobiales</taxon>
        <taxon>Nitrobacteraceae</taxon>
        <taxon>Nitrobacter</taxon>
    </lineage>
</organism>
<dbReference type="STRING" id="29421.B2M20_03415"/>
<dbReference type="Proteomes" id="UP000189940">
    <property type="component" value="Unassembled WGS sequence"/>
</dbReference>
<dbReference type="OrthoDB" id="174925at2"/>
<dbReference type="PANTHER" id="PTHR22916">
    <property type="entry name" value="GLYCOSYLTRANSFERASE"/>
    <property type="match status" value="1"/>
</dbReference>
<feature type="domain" description="Glycosyltransferase 2-like" evidence="1">
    <location>
        <begin position="4"/>
        <end position="144"/>
    </location>
</feature>
<dbReference type="AlphaFoldDB" id="A0A1V4I1L1"/>
<dbReference type="PANTHER" id="PTHR22916:SF3">
    <property type="entry name" value="UDP-GLCNAC:BETAGAL BETA-1,3-N-ACETYLGLUCOSAMINYLTRANSFERASE-LIKE PROTEIN 1"/>
    <property type="match status" value="1"/>
</dbReference>
<proteinExistence type="predicted"/>
<dbReference type="SUPFAM" id="SSF53448">
    <property type="entry name" value="Nucleotide-diphospho-sugar transferases"/>
    <property type="match status" value="1"/>
</dbReference>
<dbReference type="InterPro" id="IPR029044">
    <property type="entry name" value="Nucleotide-diphossugar_trans"/>
</dbReference>
<dbReference type="InterPro" id="IPR001173">
    <property type="entry name" value="Glyco_trans_2-like"/>
</dbReference>
<dbReference type="GO" id="GO:0016758">
    <property type="term" value="F:hexosyltransferase activity"/>
    <property type="evidence" value="ECO:0007669"/>
    <property type="project" value="UniProtKB-ARBA"/>
</dbReference>
<evidence type="ECO:0000259" key="1">
    <source>
        <dbReference type="Pfam" id="PF00535"/>
    </source>
</evidence>
<keyword evidence="3" id="KW-1185">Reference proteome</keyword>
<reference evidence="2 3" key="1">
    <citation type="submission" date="2017-02" db="EMBL/GenBank/DDBJ databases">
        <title>Genome sequence of the nitrite-oxidizing bacterium Nitrobacter vulgaris strain Ab1.</title>
        <authorList>
            <person name="Mellbye B.L."/>
            <person name="Davis E.W."/>
            <person name="Spieck E."/>
            <person name="Chang J.H."/>
            <person name="Bottomley P.J."/>
            <person name="Sayavedra-Soto L.A."/>
        </authorList>
    </citation>
    <scope>NUCLEOTIDE SEQUENCE [LARGE SCALE GENOMIC DNA]</scope>
    <source>
        <strain evidence="2 3">Ab1</strain>
    </source>
</reference>
<dbReference type="Pfam" id="PF00535">
    <property type="entry name" value="Glycos_transf_2"/>
    <property type="match status" value="1"/>
</dbReference>